<dbReference type="GeneID" id="7826386"/>
<reference evidence="3" key="1">
    <citation type="journal article" date="2006" name="PLoS Biol.">
        <title>Macronuclear genome sequence of the ciliate Tetrahymena thermophila, a model eukaryote.</title>
        <authorList>
            <person name="Eisen J.A."/>
            <person name="Coyne R.S."/>
            <person name="Wu M."/>
            <person name="Wu D."/>
            <person name="Thiagarajan M."/>
            <person name="Wortman J.R."/>
            <person name="Badger J.H."/>
            <person name="Ren Q."/>
            <person name="Amedeo P."/>
            <person name="Jones K.M."/>
            <person name="Tallon L.J."/>
            <person name="Delcher A.L."/>
            <person name="Salzberg S.L."/>
            <person name="Silva J.C."/>
            <person name="Haas B.J."/>
            <person name="Majoros W.H."/>
            <person name="Farzad M."/>
            <person name="Carlton J.M."/>
            <person name="Smith R.K. Jr."/>
            <person name="Garg J."/>
            <person name="Pearlman R.E."/>
            <person name="Karrer K.M."/>
            <person name="Sun L."/>
            <person name="Manning G."/>
            <person name="Elde N.C."/>
            <person name="Turkewitz A.P."/>
            <person name="Asai D.J."/>
            <person name="Wilkes D.E."/>
            <person name="Wang Y."/>
            <person name="Cai H."/>
            <person name="Collins K."/>
            <person name="Stewart B.A."/>
            <person name="Lee S.R."/>
            <person name="Wilamowska K."/>
            <person name="Weinberg Z."/>
            <person name="Ruzzo W.L."/>
            <person name="Wloga D."/>
            <person name="Gaertig J."/>
            <person name="Frankel J."/>
            <person name="Tsao C.-C."/>
            <person name="Gorovsky M.A."/>
            <person name="Keeling P.J."/>
            <person name="Waller R.F."/>
            <person name="Patron N.J."/>
            <person name="Cherry J.M."/>
            <person name="Stover N.A."/>
            <person name="Krieger C.J."/>
            <person name="del Toro C."/>
            <person name="Ryder H.F."/>
            <person name="Williamson S.C."/>
            <person name="Barbeau R.A."/>
            <person name="Hamilton E.P."/>
            <person name="Orias E."/>
        </authorList>
    </citation>
    <scope>NUCLEOTIDE SEQUENCE [LARGE SCALE GENOMIC DNA]</scope>
    <source>
        <strain evidence="3">SB210</strain>
    </source>
</reference>
<dbReference type="KEGG" id="tet:TTHERM_00697570"/>
<dbReference type="EMBL" id="GG662372">
    <property type="protein sequence ID" value="EAS05419.1"/>
    <property type="molecule type" value="Genomic_DNA"/>
</dbReference>
<protein>
    <recommendedName>
        <fullName evidence="4">Transmembrane protein</fullName>
    </recommendedName>
</protein>
<keyword evidence="3" id="KW-1185">Reference proteome</keyword>
<evidence type="ECO:0000313" key="3">
    <source>
        <dbReference type="Proteomes" id="UP000009168"/>
    </source>
</evidence>
<evidence type="ECO:0000256" key="1">
    <source>
        <dbReference type="SAM" id="SignalP"/>
    </source>
</evidence>
<evidence type="ECO:0000313" key="2">
    <source>
        <dbReference type="EMBL" id="EAS05419.1"/>
    </source>
</evidence>
<keyword evidence="1" id="KW-0732">Signal</keyword>
<organism evidence="2 3">
    <name type="scientific">Tetrahymena thermophila (strain SB210)</name>
    <dbReference type="NCBI Taxonomy" id="312017"/>
    <lineage>
        <taxon>Eukaryota</taxon>
        <taxon>Sar</taxon>
        <taxon>Alveolata</taxon>
        <taxon>Ciliophora</taxon>
        <taxon>Intramacronucleata</taxon>
        <taxon>Oligohymenophorea</taxon>
        <taxon>Hymenostomatida</taxon>
        <taxon>Tetrahymenina</taxon>
        <taxon>Tetrahymenidae</taxon>
        <taxon>Tetrahymena</taxon>
    </lineage>
</organism>
<accession>Q24C19</accession>
<dbReference type="AlphaFoldDB" id="Q24C19"/>
<feature type="chain" id="PRO_5004202043" description="Transmembrane protein" evidence="1">
    <location>
        <begin position="19"/>
        <end position="186"/>
    </location>
</feature>
<feature type="signal peptide" evidence="1">
    <location>
        <begin position="1"/>
        <end position="18"/>
    </location>
</feature>
<dbReference type="Proteomes" id="UP000009168">
    <property type="component" value="Unassembled WGS sequence"/>
</dbReference>
<proteinExistence type="predicted"/>
<sequence>MNKYTLITLGVCMLIVNGFLNKHTFQLSNHQTGFDLSLCAIQKCFDYQYKCLSQQDCIEEASIVTQNYMNDPTNFINIFQNVKNTNLSSEIRCQKEQCNIYDYLSKCAESDVYTKKCFAGQDTQCINENMEYFEEFKVCQTNQYQSCSKYTDKEAFTQCQSEQVLNCARKISHKAKGKLAEALQCY</sequence>
<dbReference type="InParanoid" id="Q24C19"/>
<dbReference type="HOGENOM" id="CLU_1457264_0_0_1"/>
<evidence type="ECO:0008006" key="4">
    <source>
        <dbReference type="Google" id="ProtNLM"/>
    </source>
</evidence>
<dbReference type="RefSeq" id="XP_001025664.1">
    <property type="nucleotide sequence ID" value="XM_001025664.1"/>
</dbReference>
<name>Q24C19_TETTS</name>
<gene>
    <name evidence="2" type="ORF">TTHERM_00697570</name>
</gene>